<dbReference type="WBParaSite" id="SRAE_1000045900.1">
    <property type="protein sequence ID" value="SRAE_1000045900.1"/>
    <property type="gene ID" value="WBGene00257055"/>
</dbReference>
<evidence type="ECO:0000313" key="3">
    <source>
        <dbReference type="Proteomes" id="UP000035682"/>
    </source>
</evidence>
<protein>
    <submittedName>
        <fullName evidence="2 4">CAP domain-containing protein</fullName>
    </submittedName>
</protein>
<sequence length="376" mass="43559">MKYNLCLFLYISFNILQVNCIVYVFEYAVKNIAGRYFYVYDGHTYSEDVDVIEYLGTKYPHLVGKEIYFNGVGEYTRNNRLVKAREPVVTKLCLPHPKSIVPKPRRVSVRGIQGGEVVVHSSNKKVSFYCNKHTVPSLADLAKCALKRQRVKFGANCERVYNPKDPPNCVEKSSYQIKNQMSCSNMVESFYEALEPYLGMNSFSNTVWKRIWRSELNFACFTFKDYKLLKERMLREINTYRSSHSSRPLAESYGLSKIAQDRANSISVTNVINHGLYDEYEELISVTELLQAPLIVKKWYDESMYYNFRFGISNERCRNFVKLVWKGTTKIGIGVAKSGCKIYIVVLLNPKRKSMSLNALNIKQRKRSSLHRTNTV</sequence>
<evidence type="ECO:0000313" key="5">
    <source>
        <dbReference type="WormBase" id="SRAE_1000045900"/>
    </source>
</evidence>
<evidence type="ECO:0000313" key="2">
    <source>
        <dbReference type="EMBL" id="CEF62185.1"/>
    </source>
</evidence>
<dbReference type="InterPro" id="IPR055805">
    <property type="entry name" value="DUF7381"/>
</dbReference>
<proteinExistence type="predicted"/>
<dbReference type="PANTHER" id="PTHR10334">
    <property type="entry name" value="CYSTEINE-RICH SECRETORY PROTEIN-RELATED"/>
    <property type="match status" value="1"/>
</dbReference>
<dbReference type="SUPFAM" id="SSF55797">
    <property type="entry name" value="PR-1-like"/>
    <property type="match status" value="1"/>
</dbReference>
<dbReference type="Proteomes" id="UP000035682">
    <property type="component" value="Unplaced"/>
</dbReference>
<reference evidence="2" key="1">
    <citation type="submission" date="2014-09" db="EMBL/GenBank/DDBJ databases">
        <authorList>
            <person name="Aslett A.Martin."/>
        </authorList>
    </citation>
    <scope>NUCLEOTIDE SEQUENCE</scope>
    <source>
        <strain evidence="2">ED321 Heterogonic</strain>
    </source>
</reference>
<dbReference type="InterPro" id="IPR014044">
    <property type="entry name" value="CAP_dom"/>
</dbReference>
<evidence type="ECO:0000259" key="1">
    <source>
        <dbReference type="SMART" id="SM00198"/>
    </source>
</evidence>
<evidence type="ECO:0000313" key="4">
    <source>
        <dbReference type="WBParaSite" id="SRAE_1000045900.1"/>
    </source>
</evidence>
<dbReference type="Pfam" id="PF24100">
    <property type="entry name" value="DUF7381"/>
    <property type="match status" value="1"/>
</dbReference>
<dbReference type="InterPro" id="IPR001283">
    <property type="entry name" value="CRISP-related"/>
</dbReference>
<dbReference type="AlphaFoldDB" id="A0A090KXI7"/>
<dbReference type="Pfam" id="PF00188">
    <property type="entry name" value="CAP"/>
    <property type="match status" value="1"/>
</dbReference>
<dbReference type="RefSeq" id="XP_024501387.1">
    <property type="nucleotide sequence ID" value="XM_024647294.1"/>
</dbReference>
<dbReference type="SMART" id="SM00198">
    <property type="entry name" value="SCP"/>
    <property type="match status" value="1"/>
</dbReference>
<keyword evidence="3" id="KW-1185">Reference proteome</keyword>
<accession>A0A090KXI7</accession>
<gene>
    <name evidence="2 4 5" type="ORF">SRAE_1000045900</name>
</gene>
<name>A0A090KXI7_STRRB</name>
<dbReference type="Gene3D" id="3.40.33.10">
    <property type="entry name" value="CAP"/>
    <property type="match status" value="1"/>
</dbReference>
<dbReference type="OrthoDB" id="337038at2759"/>
<dbReference type="EMBL" id="LN609528">
    <property type="protein sequence ID" value="CEF62185.1"/>
    <property type="molecule type" value="Genomic_DNA"/>
</dbReference>
<reference evidence="3" key="2">
    <citation type="submission" date="2014-09" db="EMBL/GenBank/DDBJ databases">
        <authorList>
            <person name="Martin A.A."/>
        </authorList>
    </citation>
    <scope>NUCLEOTIDE SEQUENCE</scope>
    <source>
        <strain evidence="3">ED321</strain>
    </source>
</reference>
<dbReference type="GeneID" id="36374550"/>
<dbReference type="InterPro" id="IPR035940">
    <property type="entry name" value="CAP_sf"/>
</dbReference>
<organism evidence="2">
    <name type="scientific">Strongyloides ratti</name>
    <name type="common">Parasitic roundworm</name>
    <dbReference type="NCBI Taxonomy" id="34506"/>
    <lineage>
        <taxon>Eukaryota</taxon>
        <taxon>Metazoa</taxon>
        <taxon>Ecdysozoa</taxon>
        <taxon>Nematoda</taxon>
        <taxon>Chromadorea</taxon>
        <taxon>Rhabditida</taxon>
        <taxon>Tylenchina</taxon>
        <taxon>Panagrolaimomorpha</taxon>
        <taxon>Strongyloidoidea</taxon>
        <taxon>Strongyloididae</taxon>
        <taxon>Strongyloides</taxon>
    </lineage>
</organism>
<dbReference type="CTD" id="36374550"/>
<dbReference type="WormBase" id="SRAE_1000045900">
    <property type="protein sequence ID" value="SRP09714"/>
    <property type="gene ID" value="WBGene00257055"/>
</dbReference>
<feature type="domain" description="SCP" evidence="1">
    <location>
        <begin position="228"/>
        <end position="356"/>
    </location>
</feature>
<reference evidence="4" key="3">
    <citation type="submission" date="2020-12" db="UniProtKB">
        <authorList>
            <consortium name="WormBaseParasite"/>
        </authorList>
    </citation>
    <scope>IDENTIFICATION</scope>
</reference>